<evidence type="ECO:0000259" key="1">
    <source>
        <dbReference type="PROSITE" id="PS50086"/>
    </source>
</evidence>
<dbReference type="PANTHER" id="PTHR47219:SF20">
    <property type="entry name" value="TBC1 DOMAIN FAMILY MEMBER 2B"/>
    <property type="match status" value="1"/>
</dbReference>
<dbReference type="SMART" id="SM00164">
    <property type="entry name" value="TBC"/>
    <property type="match status" value="1"/>
</dbReference>
<dbReference type="Gene3D" id="1.10.10.750">
    <property type="entry name" value="Ypt/Rab-GAP domain of gyp1p, domain 1"/>
    <property type="match status" value="1"/>
</dbReference>
<dbReference type="GO" id="GO:0031267">
    <property type="term" value="F:small GTPase binding"/>
    <property type="evidence" value="ECO:0007669"/>
    <property type="project" value="TreeGrafter"/>
</dbReference>
<dbReference type="InterPro" id="IPR050302">
    <property type="entry name" value="Rab_GAP_TBC_domain"/>
</dbReference>
<gene>
    <name evidence="2" type="ORF">BgAZ_400700</name>
</gene>
<feature type="domain" description="Rab-GAP TBC" evidence="1">
    <location>
        <begin position="109"/>
        <end position="303"/>
    </location>
</feature>
<dbReference type="PANTHER" id="PTHR47219">
    <property type="entry name" value="RAB GTPASE-ACTIVATING PROTEIN 1-LIKE"/>
    <property type="match status" value="1"/>
</dbReference>
<dbReference type="Gene3D" id="1.10.8.270">
    <property type="entry name" value="putative rabgap domain of human tbc1 domain family member 14 like domains"/>
    <property type="match status" value="1"/>
</dbReference>
<dbReference type="AlphaFoldDB" id="A0AAD8LG85"/>
<dbReference type="InterPro" id="IPR000195">
    <property type="entry name" value="Rab-GAP-TBC_dom"/>
</dbReference>
<name>A0AAD8LG85_BABGI</name>
<dbReference type="Gene3D" id="1.10.472.80">
    <property type="entry name" value="Ypt/Rab-GAP domain of gyp1p, domain 3"/>
    <property type="match status" value="1"/>
</dbReference>
<dbReference type="SUPFAM" id="SSF47923">
    <property type="entry name" value="Ypt/Rab-GAP domain of gyp1p"/>
    <property type="match status" value="2"/>
</dbReference>
<protein>
    <submittedName>
        <fullName evidence="2">Rab GTPase-activating protein 1</fullName>
    </submittedName>
</protein>
<dbReference type="PROSITE" id="PS50086">
    <property type="entry name" value="TBC_RABGAP"/>
    <property type="match status" value="1"/>
</dbReference>
<reference evidence="2" key="1">
    <citation type="submission" date="2023-08" db="EMBL/GenBank/DDBJ databases">
        <title>Draft sequence of the Babesia gibsoni genome.</title>
        <authorList>
            <person name="Yamagishi J.Y."/>
            <person name="Xuan X.X."/>
        </authorList>
    </citation>
    <scope>NUCLEOTIDE SEQUENCE</scope>
    <source>
        <strain evidence="2">Azabu</strain>
    </source>
</reference>
<proteinExistence type="predicted"/>
<sequence length="382" mass="44972">MGDSVEEFPRYTVLQRVGQSVLGLTKRMMQRNLARINPEKPSETSSSEQNYDEYGFSIPDNAFANGIMAYENSFNEKRERRLKRWEEIDLTDAWKTENPMYLKILIRKGIPDHYRARMWYTLSGASEFSQQMQGMYKILLDQPLDPQDANRIELDIYRTFPSNVNYMRDAQGAEKLRNVLRAFAKFAPSTGYCQSFNYLAGVLLLFMDEEMAFLTMVQMLDSRVPGKGMKILDYYNDGMLGLRRDILVLEMILQRRHRRLYNHLKKHVGDLTCICAEWFLCLFSISLPMPTLLRVWDSMFHEGDKILFRVAIALFKVHEKKLLKLEGDLLMYCKTMASGIVQHDEILKVAFYHLTFFRRRDIQQMRLQAVEKIREAEHTNQM</sequence>
<accession>A0AAD8LG85</accession>
<evidence type="ECO:0000313" key="3">
    <source>
        <dbReference type="Proteomes" id="UP001230268"/>
    </source>
</evidence>
<organism evidence="2 3">
    <name type="scientific">Babesia gibsoni</name>
    <dbReference type="NCBI Taxonomy" id="33632"/>
    <lineage>
        <taxon>Eukaryota</taxon>
        <taxon>Sar</taxon>
        <taxon>Alveolata</taxon>
        <taxon>Apicomplexa</taxon>
        <taxon>Aconoidasida</taxon>
        <taxon>Piroplasmida</taxon>
        <taxon>Babesiidae</taxon>
        <taxon>Babesia</taxon>
    </lineage>
</organism>
<keyword evidence="3" id="KW-1185">Reference proteome</keyword>
<evidence type="ECO:0000313" key="2">
    <source>
        <dbReference type="EMBL" id="KAK1442040.1"/>
    </source>
</evidence>
<dbReference type="EMBL" id="JAVEPI010000004">
    <property type="protein sequence ID" value="KAK1442040.1"/>
    <property type="molecule type" value="Genomic_DNA"/>
</dbReference>
<comment type="caution">
    <text evidence="2">The sequence shown here is derived from an EMBL/GenBank/DDBJ whole genome shotgun (WGS) entry which is preliminary data.</text>
</comment>
<dbReference type="InterPro" id="IPR035969">
    <property type="entry name" value="Rab-GAP_TBC_sf"/>
</dbReference>
<dbReference type="Pfam" id="PF00566">
    <property type="entry name" value="RabGAP-TBC"/>
    <property type="match status" value="1"/>
</dbReference>
<dbReference type="GO" id="GO:0005096">
    <property type="term" value="F:GTPase activator activity"/>
    <property type="evidence" value="ECO:0007669"/>
    <property type="project" value="TreeGrafter"/>
</dbReference>
<dbReference type="Proteomes" id="UP001230268">
    <property type="component" value="Unassembled WGS sequence"/>
</dbReference>